<evidence type="ECO:0000256" key="2">
    <source>
        <dbReference type="SAM" id="SignalP"/>
    </source>
</evidence>
<feature type="chain" id="PRO_5043315230" description="EF-hand domain-containing protein" evidence="2">
    <location>
        <begin position="22"/>
        <end position="183"/>
    </location>
</feature>
<feature type="signal peptide" evidence="2">
    <location>
        <begin position="1"/>
        <end position="21"/>
    </location>
</feature>
<protein>
    <recommendedName>
        <fullName evidence="3">EF-hand domain-containing protein</fullName>
    </recommendedName>
</protein>
<keyword evidence="5" id="KW-1185">Reference proteome</keyword>
<sequence length="183" mass="19958">MSHAVFACLLAAITTASITHGQQQHNPCAGTGSGPLAVRLEANIHANDANRDWVVSGSEITSDLTNNYDKDGDGCVTLQEWIDVWKGFKFSPEYATARIKDLGVDVTSTCPIKVDAFSAVSIPMTTFINANIDSLVKLCEGNTTLYETVCDCWELKHELCVRDPSFQTYATCQKYVSTVIVGR</sequence>
<accession>A0AAV2HWC3</accession>
<evidence type="ECO:0000313" key="4">
    <source>
        <dbReference type="EMBL" id="CAL1538406.1"/>
    </source>
</evidence>
<dbReference type="PROSITE" id="PS50222">
    <property type="entry name" value="EF_HAND_2"/>
    <property type="match status" value="1"/>
</dbReference>
<organism evidence="4 5">
    <name type="scientific">Lymnaea stagnalis</name>
    <name type="common">Great pond snail</name>
    <name type="synonym">Helix stagnalis</name>
    <dbReference type="NCBI Taxonomy" id="6523"/>
    <lineage>
        <taxon>Eukaryota</taxon>
        <taxon>Metazoa</taxon>
        <taxon>Spiralia</taxon>
        <taxon>Lophotrochozoa</taxon>
        <taxon>Mollusca</taxon>
        <taxon>Gastropoda</taxon>
        <taxon>Heterobranchia</taxon>
        <taxon>Euthyneura</taxon>
        <taxon>Panpulmonata</taxon>
        <taxon>Hygrophila</taxon>
        <taxon>Lymnaeoidea</taxon>
        <taxon>Lymnaeidae</taxon>
        <taxon>Lymnaea</taxon>
    </lineage>
</organism>
<proteinExistence type="predicted"/>
<evidence type="ECO:0000313" key="5">
    <source>
        <dbReference type="Proteomes" id="UP001497497"/>
    </source>
</evidence>
<dbReference type="EMBL" id="CAXITT010000297">
    <property type="protein sequence ID" value="CAL1538406.1"/>
    <property type="molecule type" value="Genomic_DNA"/>
</dbReference>
<gene>
    <name evidence="4" type="ORF">GSLYS_00012227001</name>
</gene>
<feature type="domain" description="EF-hand" evidence="3">
    <location>
        <begin position="68"/>
        <end position="91"/>
    </location>
</feature>
<reference evidence="4 5" key="1">
    <citation type="submission" date="2024-04" db="EMBL/GenBank/DDBJ databases">
        <authorList>
            <consortium name="Genoscope - CEA"/>
            <person name="William W."/>
        </authorList>
    </citation>
    <scope>NUCLEOTIDE SEQUENCE [LARGE SCALE GENOMIC DNA]</scope>
</reference>
<keyword evidence="2" id="KW-0732">Signal</keyword>
<dbReference type="InterPro" id="IPR011992">
    <property type="entry name" value="EF-hand-dom_pair"/>
</dbReference>
<dbReference type="InterPro" id="IPR018247">
    <property type="entry name" value="EF_Hand_1_Ca_BS"/>
</dbReference>
<dbReference type="SUPFAM" id="SSF47473">
    <property type="entry name" value="EF-hand"/>
    <property type="match status" value="1"/>
</dbReference>
<dbReference type="Proteomes" id="UP001497497">
    <property type="component" value="Unassembled WGS sequence"/>
</dbReference>
<dbReference type="AlphaFoldDB" id="A0AAV2HWC3"/>
<comment type="caution">
    <text evidence="4">The sequence shown here is derived from an EMBL/GenBank/DDBJ whole genome shotgun (WGS) entry which is preliminary data.</text>
</comment>
<keyword evidence="1" id="KW-0106">Calcium</keyword>
<dbReference type="PROSITE" id="PS00018">
    <property type="entry name" value="EF_HAND_1"/>
    <property type="match status" value="1"/>
</dbReference>
<dbReference type="InterPro" id="IPR002048">
    <property type="entry name" value="EF_hand_dom"/>
</dbReference>
<evidence type="ECO:0000256" key="1">
    <source>
        <dbReference type="ARBA" id="ARBA00022837"/>
    </source>
</evidence>
<evidence type="ECO:0000259" key="3">
    <source>
        <dbReference type="PROSITE" id="PS50222"/>
    </source>
</evidence>
<dbReference type="GO" id="GO:0005509">
    <property type="term" value="F:calcium ion binding"/>
    <property type="evidence" value="ECO:0007669"/>
    <property type="project" value="InterPro"/>
</dbReference>
<name>A0AAV2HWC3_LYMST</name>